<organism evidence="2 3">
    <name type="scientific">Leptospira meyeri</name>
    <dbReference type="NCBI Taxonomy" id="29508"/>
    <lineage>
        <taxon>Bacteria</taxon>
        <taxon>Pseudomonadati</taxon>
        <taxon>Spirochaetota</taxon>
        <taxon>Spirochaetia</taxon>
        <taxon>Leptospirales</taxon>
        <taxon>Leptospiraceae</taxon>
        <taxon>Leptospira</taxon>
    </lineage>
</organism>
<keyword evidence="1" id="KW-0812">Transmembrane</keyword>
<name>A0A4R8MPH8_LEPME</name>
<dbReference type="Proteomes" id="UP000294684">
    <property type="component" value="Unassembled WGS sequence"/>
</dbReference>
<comment type="caution">
    <text evidence="2">The sequence shown here is derived from an EMBL/GenBank/DDBJ whole genome shotgun (WGS) entry which is preliminary data.</text>
</comment>
<proteinExistence type="predicted"/>
<evidence type="ECO:0000313" key="3">
    <source>
        <dbReference type="Proteomes" id="UP000294684"/>
    </source>
</evidence>
<keyword evidence="1" id="KW-1133">Transmembrane helix</keyword>
<feature type="transmembrane region" description="Helical" evidence="1">
    <location>
        <begin position="7"/>
        <end position="27"/>
    </location>
</feature>
<dbReference type="AlphaFoldDB" id="A0A4R8MPH8"/>
<dbReference type="EMBL" id="SORO01000007">
    <property type="protein sequence ID" value="TDY66370.1"/>
    <property type="molecule type" value="Genomic_DNA"/>
</dbReference>
<evidence type="ECO:0000313" key="2">
    <source>
        <dbReference type="EMBL" id="TDY66370.1"/>
    </source>
</evidence>
<keyword evidence="3" id="KW-1185">Reference proteome</keyword>
<accession>A0A4R8MPH8</accession>
<sequence>MNILFELMLEFLLEGVAKIIGFLRWFLSGMKKPINHYMTDENIKLNLIFFLTAFVSIIIIGLYIYL</sequence>
<evidence type="ECO:0000256" key="1">
    <source>
        <dbReference type="SAM" id="Phobius"/>
    </source>
</evidence>
<protein>
    <submittedName>
        <fullName evidence="2">Uncharacterized protein</fullName>
    </submittedName>
</protein>
<reference evidence="2 3" key="1">
    <citation type="submission" date="2019-03" db="EMBL/GenBank/DDBJ databases">
        <title>Genomic Encyclopedia of Archaeal and Bacterial Type Strains, Phase II (KMG-II): from individual species to whole genera.</title>
        <authorList>
            <person name="Goeker M."/>
        </authorList>
    </citation>
    <scope>NUCLEOTIDE SEQUENCE [LARGE SCALE GENOMIC DNA]</scope>
    <source>
        <strain evidence="2 3">DSM 21537</strain>
    </source>
</reference>
<keyword evidence="1" id="KW-0472">Membrane</keyword>
<gene>
    <name evidence="2" type="ORF">CLV96_3940</name>
</gene>
<feature type="transmembrane region" description="Helical" evidence="1">
    <location>
        <begin position="47"/>
        <end position="65"/>
    </location>
</feature>